<comment type="caution">
    <text evidence="1">The sequence shown here is derived from an EMBL/GenBank/DDBJ whole genome shotgun (WGS) entry which is preliminary data.</text>
</comment>
<accession>A0AAV3ZFX3</accession>
<proteinExistence type="predicted"/>
<dbReference type="EMBL" id="BLXT01002298">
    <property type="protein sequence ID" value="GFN92798.1"/>
    <property type="molecule type" value="Genomic_DNA"/>
</dbReference>
<keyword evidence="2" id="KW-1185">Reference proteome</keyword>
<evidence type="ECO:0000313" key="1">
    <source>
        <dbReference type="EMBL" id="GFN92798.1"/>
    </source>
</evidence>
<sequence>MTVGVVAIGNSRRGTNEIRVQQPRQANVITYPVYESPEAPGLGHSDAVQRVPSGIRSFNTRPSLGTRDGFGMSINLQLLATIMLPLLARIRDMHMYVF</sequence>
<reference evidence="1 2" key="1">
    <citation type="journal article" date="2021" name="Elife">
        <title>Chloroplast acquisition without the gene transfer in kleptoplastic sea slugs, Plakobranchus ocellatus.</title>
        <authorList>
            <person name="Maeda T."/>
            <person name="Takahashi S."/>
            <person name="Yoshida T."/>
            <person name="Shimamura S."/>
            <person name="Takaki Y."/>
            <person name="Nagai Y."/>
            <person name="Toyoda A."/>
            <person name="Suzuki Y."/>
            <person name="Arimoto A."/>
            <person name="Ishii H."/>
            <person name="Satoh N."/>
            <person name="Nishiyama T."/>
            <person name="Hasebe M."/>
            <person name="Maruyama T."/>
            <person name="Minagawa J."/>
            <person name="Obokata J."/>
            <person name="Shigenobu S."/>
        </authorList>
    </citation>
    <scope>NUCLEOTIDE SEQUENCE [LARGE SCALE GENOMIC DNA]</scope>
</reference>
<protein>
    <submittedName>
        <fullName evidence="1">Uncharacterized protein</fullName>
    </submittedName>
</protein>
<dbReference type="AlphaFoldDB" id="A0AAV3ZFX3"/>
<gene>
    <name evidence="1" type="ORF">PoB_001930400</name>
</gene>
<evidence type="ECO:0000313" key="2">
    <source>
        <dbReference type="Proteomes" id="UP000735302"/>
    </source>
</evidence>
<dbReference type="Proteomes" id="UP000735302">
    <property type="component" value="Unassembled WGS sequence"/>
</dbReference>
<name>A0AAV3ZFX3_9GAST</name>
<organism evidence="1 2">
    <name type="scientific">Plakobranchus ocellatus</name>
    <dbReference type="NCBI Taxonomy" id="259542"/>
    <lineage>
        <taxon>Eukaryota</taxon>
        <taxon>Metazoa</taxon>
        <taxon>Spiralia</taxon>
        <taxon>Lophotrochozoa</taxon>
        <taxon>Mollusca</taxon>
        <taxon>Gastropoda</taxon>
        <taxon>Heterobranchia</taxon>
        <taxon>Euthyneura</taxon>
        <taxon>Panpulmonata</taxon>
        <taxon>Sacoglossa</taxon>
        <taxon>Placobranchoidea</taxon>
        <taxon>Plakobranchidae</taxon>
        <taxon>Plakobranchus</taxon>
    </lineage>
</organism>